<comment type="caution">
    <text evidence="2">The sequence shown here is derived from an EMBL/GenBank/DDBJ whole genome shotgun (WGS) entry which is preliminary data.</text>
</comment>
<proteinExistence type="predicted"/>
<dbReference type="EMBL" id="JASPKZ010000026">
    <property type="protein sequence ID" value="KAJ9601243.1"/>
    <property type="molecule type" value="Genomic_DNA"/>
</dbReference>
<keyword evidence="1" id="KW-0472">Membrane</keyword>
<reference evidence="2" key="2">
    <citation type="submission" date="2023-05" db="EMBL/GenBank/DDBJ databases">
        <authorList>
            <person name="Fouks B."/>
        </authorList>
    </citation>
    <scope>NUCLEOTIDE SEQUENCE</scope>
    <source>
        <strain evidence="2">Stay&amp;Tobe</strain>
        <tissue evidence="2">Testes</tissue>
    </source>
</reference>
<organism evidence="2 3">
    <name type="scientific">Diploptera punctata</name>
    <name type="common">Pacific beetle cockroach</name>
    <dbReference type="NCBI Taxonomy" id="6984"/>
    <lineage>
        <taxon>Eukaryota</taxon>
        <taxon>Metazoa</taxon>
        <taxon>Ecdysozoa</taxon>
        <taxon>Arthropoda</taxon>
        <taxon>Hexapoda</taxon>
        <taxon>Insecta</taxon>
        <taxon>Pterygota</taxon>
        <taxon>Neoptera</taxon>
        <taxon>Polyneoptera</taxon>
        <taxon>Dictyoptera</taxon>
        <taxon>Blattodea</taxon>
        <taxon>Blaberoidea</taxon>
        <taxon>Blaberidae</taxon>
        <taxon>Diplopterinae</taxon>
        <taxon>Diploptera</taxon>
    </lineage>
</organism>
<feature type="non-terminal residue" evidence="2">
    <location>
        <position position="79"/>
    </location>
</feature>
<name>A0AAD8ESJ7_DIPPU</name>
<feature type="non-terminal residue" evidence="2">
    <location>
        <position position="1"/>
    </location>
</feature>
<accession>A0AAD8ESJ7</accession>
<dbReference type="AlphaFoldDB" id="A0AAD8ESJ7"/>
<feature type="transmembrane region" description="Helical" evidence="1">
    <location>
        <begin position="12"/>
        <end position="29"/>
    </location>
</feature>
<keyword evidence="1" id="KW-1133">Transmembrane helix</keyword>
<sequence>ICREFARELHHMLIFIFILPMYNAIVLLFNCNIIVFSLCNCNVIAFFVVYFSLHYNFNRVKRYNLHVVKFCRPANRTIT</sequence>
<protein>
    <submittedName>
        <fullName evidence="2">Uncharacterized protein</fullName>
    </submittedName>
</protein>
<feature type="transmembrane region" description="Helical" evidence="1">
    <location>
        <begin position="35"/>
        <end position="53"/>
    </location>
</feature>
<evidence type="ECO:0000256" key="1">
    <source>
        <dbReference type="SAM" id="Phobius"/>
    </source>
</evidence>
<keyword evidence="3" id="KW-1185">Reference proteome</keyword>
<evidence type="ECO:0000313" key="2">
    <source>
        <dbReference type="EMBL" id="KAJ9601243.1"/>
    </source>
</evidence>
<dbReference type="Proteomes" id="UP001233999">
    <property type="component" value="Unassembled WGS sequence"/>
</dbReference>
<keyword evidence="1" id="KW-0812">Transmembrane</keyword>
<evidence type="ECO:0000313" key="3">
    <source>
        <dbReference type="Proteomes" id="UP001233999"/>
    </source>
</evidence>
<gene>
    <name evidence="2" type="ORF">L9F63_000594</name>
</gene>
<reference evidence="2" key="1">
    <citation type="journal article" date="2023" name="IScience">
        <title>Live-bearing cockroach genome reveals convergent evolutionary mechanisms linked to viviparity in insects and beyond.</title>
        <authorList>
            <person name="Fouks B."/>
            <person name="Harrison M.C."/>
            <person name="Mikhailova A.A."/>
            <person name="Marchal E."/>
            <person name="English S."/>
            <person name="Carruthers M."/>
            <person name="Jennings E.C."/>
            <person name="Chiamaka E.L."/>
            <person name="Frigard R.A."/>
            <person name="Pippel M."/>
            <person name="Attardo G.M."/>
            <person name="Benoit J.B."/>
            <person name="Bornberg-Bauer E."/>
            <person name="Tobe S.S."/>
        </authorList>
    </citation>
    <scope>NUCLEOTIDE SEQUENCE</scope>
    <source>
        <strain evidence="2">Stay&amp;Tobe</strain>
    </source>
</reference>